<proteinExistence type="predicted"/>
<comment type="caution">
    <text evidence="4">The sequence shown here is derived from an EMBL/GenBank/DDBJ whole genome shotgun (WGS) entry which is preliminary data.</text>
</comment>
<evidence type="ECO:0000313" key="4">
    <source>
        <dbReference type="EMBL" id="NBE52740.1"/>
    </source>
</evidence>
<name>A0A964UW76_9ACTN</name>
<feature type="signal peptide" evidence="2">
    <location>
        <begin position="1"/>
        <end position="29"/>
    </location>
</feature>
<organism evidence="4 5">
    <name type="scientific">Streptomyces boluensis</name>
    <dbReference type="NCBI Taxonomy" id="1775135"/>
    <lineage>
        <taxon>Bacteria</taxon>
        <taxon>Bacillati</taxon>
        <taxon>Actinomycetota</taxon>
        <taxon>Actinomycetes</taxon>
        <taxon>Kitasatosporales</taxon>
        <taxon>Streptomycetaceae</taxon>
        <taxon>Streptomyces</taxon>
    </lineage>
</organism>
<evidence type="ECO:0000259" key="3">
    <source>
        <dbReference type="Pfam" id="PF13529"/>
    </source>
</evidence>
<dbReference type="OrthoDB" id="1655016at2"/>
<reference evidence="4" key="1">
    <citation type="submission" date="2020-01" db="EMBL/GenBank/DDBJ databases">
        <title>Whole-genome analyses of novel actinobacteria.</title>
        <authorList>
            <person name="Sahin N."/>
        </authorList>
    </citation>
    <scope>NUCLEOTIDE SEQUENCE</scope>
    <source>
        <strain evidence="4">YC537</strain>
    </source>
</reference>
<keyword evidence="2" id="KW-0732">Signal</keyword>
<evidence type="ECO:0000313" key="5">
    <source>
        <dbReference type="Proteomes" id="UP000598297"/>
    </source>
</evidence>
<feature type="domain" description="Peptidase C39-like" evidence="3">
    <location>
        <begin position="76"/>
        <end position="214"/>
    </location>
</feature>
<dbReference type="SUPFAM" id="SSF54001">
    <property type="entry name" value="Cysteine proteinases"/>
    <property type="match status" value="1"/>
</dbReference>
<feature type="region of interest" description="Disordered" evidence="1">
    <location>
        <begin position="30"/>
        <end position="59"/>
    </location>
</feature>
<accession>A0A964UW76</accession>
<gene>
    <name evidence="4" type="ORF">GUY60_15140</name>
</gene>
<protein>
    <recommendedName>
        <fullName evidence="3">Peptidase C39-like domain-containing protein</fullName>
    </recommendedName>
</protein>
<dbReference type="Pfam" id="PF13529">
    <property type="entry name" value="Peptidase_C39_2"/>
    <property type="match status" value="1"/>
</dbReference>
<evidence type="ECO:0000256" key="1">
    <source>
        <dbReference type="SAM" id="MobiDB-lite"/>
    </source>
</evidence>
<dbReference type="RefSeq" id="WP_161697964.1">
    <property type="nucleotide sequence ID" value="NZ_JAAAHS010000099.1"/>
</dbReference>
<dbReference type="Gene3D" id="3.90.70.10">
    <property type="entry name" value="Cysteine proteinases"/>
    <property type="match status" value="1"/>
</dbReference>
<evidence type="ECO:0000256" key="2">
    <source>
        <dbReference type="SAM" id="SignalP"/>
    </source>
</evidence>
<dbReference type="AlphaFoldDB" id="A0A964UW76"/>
<dbReference type="InterPro" id="IPR038765">
    <property type="entry name" value="Papain-like_cys_pep_sf"/>
</dbReference>
<dbReference type="EMBL" id="JAAAHS010000099">
    <property type="protein sequence ID" value="NBE52740.1"/>
    <property type="molecule type" value="Genomic_DNA"/>
</dbReference>
<dbReference type="Proteomes" id="UP000598297">
    <property type="component" value="Unassembled WGS sequence"/>
</dbReference>
<feature type="chain" id="PRO_5037582902" description="Peptidase C39-like domain-containing protein" evidence="2">
    <location>
        <begin position="30"/>
        <end position="240"/>
    </location>
</feature>
<dbReference type="InterPro" id="IPR039564">
    <property type="entry name" value="Peptidase_C39-like"/>
</dbReference>
<sequence length="240" mass="25281">MRKRLVPSVLTTGLAVSAVLAALITPAGAQDRPAPASVTAAGHSTRAGTALVSGHGEPGTRMHVESVHTSNVRTVEVDYQVQETGYWCGPAATRIALSARVAVPDQATLAAELGTTEWGTGHISQVTTVLNSRVDAGQYVTKEMPNDPPTQADKDLLWSDIVQDVDNGYPIVANIVAPPGNQPPGYPSDQTVYHYFTVIGYDDAQGTVLIADPASFGGNQIYWLSFAQLASLIPPKGYTA</sequence>
<keyword evidence="5" id="KW-1185">Reference proteome</keyword>